<accession>A0A182EQ32</accession>
<keyword evidence="2" id="KW-1185">Reference proteome</keyword>
<dbReference type="AlphaFoldDB" id="A0A182EQ32"/>
<reference evidence="1 2" key="2">
    <citation type="submission" date="2018-08" db="EMBL/GenBank/DDBJ databases">
        <authorList>
            <person name="Laetsch R D."/>
            <person name="Stevens L."/>
            <person name="Kumar S."/>
            <person name="Blaxter L. M."/>
        </authorList>
    </citation>
    <scope>NUCLEOTIDE SEQUENCE [LARGE SCALE GENOMIC DNA]</scope>
</reference>
<reference evidence="3" key="1">
    <citation type="submission" date="2016-06" db="UniProtKB">
        <authorList>
            <consortium name="WormBaseParasite"/>
        </authorList>
    </citation>
    <scope>IDENTIFICATION</scope>
</reference>
<sequence length="163" mass="18916">MYFIGDSNDELNARCRIHTDIEPKLIHKRNNLVCLFKTTTDMMPSDTQKIVIHGYKTLAGEYIRRFNVPTIDEVAIVVVGDQFEYMFAKIETERLIFIRLNQTKLFSEEFIHIHLRDATVNDGNTIGRLRILLSPYASSPHHVHEYAQNAIADVRQYTGVQTY</sequence>
<name>A0A182EQ32_ONCOC</name>
<evidence type="ECO:0000313" key="1">
    <source>
        <dbReference type="EMBL" id="VDM93969.1"/>
    </source>
</evidence>
<organism evidence="3">
    <name type="scientific">Onchocerca ochengi</name>
    <name type="common">Filarial nematode worm</name>
    <dbReference type="NCBI Taxonomy" id="42157"/>
    <lineage>
        <taxon>Eukaryota</taxon>
        <taxon>Metazoa</taxon>
        <taxon>Ecdysozoa</taxon>
        <taxon>Nematoda</taxon>
        <taxon>Chromadorea</taxon>
        <taxon>Rhabditida</taxon>
        <taxon>Spirurina</taxon>
        <taxon>Spiruromorpha</taxon>
        <taxon>Filarioidea</taxon>
        <taxon>Onchocercidae</taxon>
        <taxon>Onchocerca</taxon>
    </lineage>
</organism>
<dbReference type="WBParaSite" id="nOo.2.0.1.t10242-RA">
    <property type="protein sequence ID" value="nOo.2.0.1.t10242-RA"/>
    <property type="gene ID" value="nOo.2.0.1.g10242"/>
</dbReference>
<gene>
    <name evidence="1" type="ORF">NOO_LOCUS10242</name>
</gene>
<dbReference type="EMBL" id="UYRW01005693">
    <property type="protein sequence ID" value="VDM93969.1"/>
    <property type="molecule type" value="Genomic_DNA"/>
</dbReference>
<evidence type="ECO:0000313" key="3">
    <source>
        <dbReference type="WBParaSite" id="nOo.2.0.1.t10242-RA"/>
    </source>
</evidence>
<evidence type="ECO:0000313" key="2">
    <source>
        <dbReference type="Proteomes" id="UP000271087"/>
    </source>
</evidence>
<dbReference type="STRING" id="42157.A0A182EQ32"/>
<dbReference type="OrthoDB" id="10055660at2759"/>
<proteinExistence type="predicted"/>
<dbReference type="Proteomes" id="UP000271087">
    <property type="component" value="Unassembled WGS sequence"/>
</dbReference>
<protein>
    <submittedName>
        <fullName evidence="3">Helitron_like_N domain-containing protein</fullName>
    </submittedName>
</protein>